<dbReference type="HOGENOM" id="CLU_107229_0_0_1"/>
<proteinExistence type="predicted"/>
<keyword evidence="2" id="KW-1185">Reference proteome</keyword>
<organism evidence="1 2">
    <name type="scientific">Ceriporiopsis subvermispora (strain B)</name>
    <name type="common">White-rot fungus</name>
    <name type="synonym">Gelatoporia subvermispora</name>
    <dbReference type="NCBI Taxonomy" id="914234"/>
    <lineage>
        <taxon>Eukaryota</taxon>
        <taxon>Fungi</taxon>
        <taxon>Dikarya</taxon>
        <taxon>Basidiomycota</taxon>
        <taxon>Agaricomycotina</taxon>
        <taxon>Agaricomycetes</taxon>
        <taxon>Polyporales</taxon>
        <taxon>Gelatoporiaceae</taxon>
        <taxon>Gelatoporia</taxon>
    </lineage>
</organism>
<dbReference type="OrthoDB" id="2774821at2759"/>
<reference evidence="1 2" key="1">
    <citation type="journal article" date="2012" name="Proc. Natl. Acad. Sci. U.S.A.">
        <title>Comparative genomics of Ceriporiopsis subvermispora and Phanerochaete chrysosporium provide insight into selective ligninolysis.</title>
        <authorList>
            <person name="Fernandez-Fueyo E."/>
            <person name="Ruiz-Duenas F.J."/>
            <person name="Ferreira P."/>
            <person name="Floudas D."/>
            <person name="Hibbett D.S."/>
            <person name="Canessa P."/>
            <person name="Larrondo L.F."/>
            <person name="James T.Y."/>
            <person name="Seelenfreund D."/>
            <person name="Lobos S."/>
            <person name="Polanco R."/>
            <person name="Tello M."/>
            <person name="Honda Y."/>
            <person name="Watanabe T."/>
            <person name="Watanabe T."/>
            <person name="Ryu J.S."/>
            <person name="Kubicek C.P."/>
            <person name="Schmoll M."/>
            <person name="Gaskell J."/>
            <person name="Hammel K.E."/>
            <person name="St John F.J."/>
            <person name="Vanden Wymelenberg A."/>
            <person name="Sabat G."/>
            <person name="Splinter BonDurant S."/>
            <person name="Syed K."/>
            <person name="Yadav J.S."/>
            <person name="Doddapaneni H."/>
            <person name="Subramanian V."/>
            <person name="Lavin J.L."/>
            <person name="Oguiza J.A."/>
            <person name="Perez G."/>
            <person name="Pisabarro A.G."/>
            <person name="Ramirez L."/>
            <person name="Santoyo F."/>
            <person name="Master E."/>
            <person name="Coutinho P.M."/>
            <person name="Henrissat B."/>
            <person name="Lombard V."/>
            <person name="Magnuson J.K."/>
            <person name="Kuees U."/>
            <person name="Hori C."/>
            <person name="Igarashi K."/>
            <person name="Samejima M."/>
            <person name="Held B.W."/>
            <person name="Barry K.W."/>
            <person name="LaButti K.M."/>
            <person name="Lapidus A."/>
            <person name="Lindquist E.A."/>
            <person name="Lucas S.M."/>
            <person name="Riley R."/>
            <person name="Salamov A.A."/>
            <person name="Hoffmeister D."/>
            <person name="Schwenk D."/>
            <person name="Hadar Y."/>
            <person name="Yarden O."/>
            <person name="de Vries R.P."/>
            <person name="Wiebenga A."/>
            <person name="Stenlid J."/>
            <person name="Eastwood D."/>
            <person name="Grigoriev I.V."/>
            <person name="Berka R.M."/>
            <person name="Blanchette R.A."/>
            <person name="Kersten P."/>
            <person name="Martinez A.T."/>
            <person name="Vicuna R."/>
            <person name="Cullen D."/>
        </authorList>
    </citation>
    <scope>NUCLEOTIDE SEQUENCE [LARGE SCALE GENOMIC DNA]</scope>
    <source>
        <strain evidence="1 2">B</strain>
    </source>
</reference>
<dbReference type="EMBL" id="KB445792">
    <property type="protein sequence ID" value="EMD40714.1"/>
    <property type="molecule type" value="Genomic_DNA"/>
</dbReference>
<evidence type="ECO:0000313" key="1">
    <source>
        <dbReference type="EMBL" id="EMD40714.1"/>
    </source>
</evidence>
<evidence type="ECO:0000313" key="2">
    <source>
        <dbReference type="Proteomes" id="UP000016930"/>
    </source>
</evidence>
<dbReference type="STRING" id="914234.M2PVC1"/>
<accession>M2PVC1</accession>
<sequence>MSFTTYPPGKNLRDIHNLFPYIEDDVVAAVLDHTLAGNELYKLDSRRILDFGWSVIDAELDDSSISSTATDMYMALDALVVPLNVYFSILTVYGISRGQSSALPCYFFRYNSHLVKLANQYKWHAVLAYHLAFFARRCGEMRSGDYTGWAGTEGDLMEELLLPHRLSTKPIQAGRKDVRR</sequence>
<dbReference type="AlphaFoldDB" id="M2PVC1"/>
<dbReference type="Proteomes" id="UP000016930">
    <property type="component" value="Unassembled WGS sequence"/>
</dbReference>
<protein>
    <submittedName>
        <fullName evidence="1">Uncharacterized protein</fullName>
    </submittedName>
</protein>
<gene>
    <name evidence="1" type="ORF">CERSUDRAFT_121394</name>
</gene>
<name>M2PVC1_CERS8</name>